<name>A0A919N644_9ACTN</name>
<dbReference type="AlphaFoldDB" id="A0A919N644"/>
<evidence type="ECO:0000259" key="2">
    <source>
        <dbReference type="Pfam" id="PF01471"/>
    </source>
</evidence>
<keyword evidence="4" id="KW-1185">Reference proteome</keyword>
<feature type="chain" id="PRO_5037850845" description="Peptidoglycan binding-like domain-containing protein" evidence="1">
    <location>
        <begin position="36"/>
        <end position="138"/>
    </location>
</feature>
<dbReference type="SUPFAM" id="SSF47090">
    <property type="entry name" value="PGBD-like"/>
    <property type="match status" value="1"/>
</dbReference>
<proteinExistence type="predicted"/>
<accession>A0A919N644</accession>
<dbReference type="InterPro" id="IPR002477">
    <property type="entry name" value="Peptidoglycan-bd-like"/>
</dbReference>
<dbReference type="InterPro" id="IPR006311">
    <property type="entry name" value="TAT_signal"/>
</dbReference>
<protein>
    <recommendedName>
        <fullName evidence="2">Peptidoglycan binding-like domain-containing protein</fullName>
    </recommendedName>
</protein>
<organism evidence="3 4">
    <name type="scientific">Actinoplanes siamensis</name>
    <dbReference type="NCBI Taxonomy" id="1223317"/>
    <lineage>
        <taxon>Bacteria</taxon>
        <taxon>Bacillati</taxon>
        <taxon>Actinomycetota</taxon>
        <taxon>Actinomycetes</taxon>
        <taxon>Micromonosporales</taxon>
        <taxon>Micromonosporaceae</taxon>
        <taxon>Actinoplanes</taxon>
    </lineage>
</organism>
<dbReference type="Pfam" id="PF01471">
    <property type="entry name" value="PG_binding_1"/>
    <property type="match status" value="1"/>
</dbReference>
<sequence length="138" mass="14173">MSTFSALQRRGAVASAMLALAVPAALALSTAPASAARPTCTTFTEVAGALLPSAANHNTDCVLRRGDRGDGVKQLQRTLVACYQAGIAKDGVFGADTEDALRRAQTKAGTNADGIYGPQTRRAINHPFVGDSPCGRAS</sequence>
<dbReference type="Gene3D" id="1.10.101.10">
    <property type="entry name" value="PGBD-like superfamily/PGBD"/>
    <property type="match status" value="1"/>
</dbReference>
<dbReference type="InterPro" id="IPR036366">
    <property type="entry name" value="PGBDSf"/>
</dbReference>
<feature type="signal peptide" evidence="1">
    <location>
        <begin position="1"/>
        <end position="35"/>
    </location>
</feature>
<evidence type="ECO:0000313" key="3">
    <source>
        <dbReference type="EMBL" id="GIF05073.1"/>
    </source>
</evidence>
<evidence type="ECO:0000313" key="4">
    <source>
        <dbReference type="Proteomes" id="UP000629619"/>
    </source>
</evidence>
<comment type="caution">
    <text evidence="3">The sequence shown here is derived from an EMBL/GenBank/DDBJ whole genome shotgun (WGS) entry which is preliminary data.</text>
</comment>
<keyword evidence="1" id="KW-0732">Signal</keyword>
<dbReference type="Proteomes" id="UP000629619">
    <property type="component" value="Unassembled WGS sequence"/>
</dbReference>
<evidence type="ECO:0000256" key="1">
    <source>
        <dbReference type="SAM" id="SignalP"/>
    </source>
</evidence>
<dbReference type="PROSITE" id="PS51318">
    <property type="entry name" value="TAT"/>
    <property type="match status" value="1"/>
</dbReference>
<reference evidence="3" key="1">
    <citation type="submission" date="2021-01" db="EMBL/GenBank/DDBJ databases">
        <title>Whole genome shotgun sequence of Actinoplanes siamensis NBRC 109076.</title>
        <authorList>
            <person name="Komaki H."/>
            <person name="Tamura T."/>
        </authorList>
    </citation>
    <scope>NUCLEOTIDE SEQUENCE</scope>
    <source>
        <strain evidence="3">NBRC 109076</strain>
    </source>
</reference>
<gene>
    <name evidence="3" type="ORF">Asi03nite_26110</name>
</gene>
<feature type="domain" description="Peptidoglycan binding-like" evidence="2">
    <location>
        <begin position="68"/>
        <end position="124"/>
    </location>
</feature>
<dbReference type="InterPro" id="IPR036365">
    <property type="entry name" value="PGBD-like_sf"/>
</dbReference>
<dbReference type="EMBL" id="BOMW01000023">
    <property type="protein sequence ID" value="GIF05073.1"/>
    <property type="molecule type" value="Genomic_DNA"/>
</dbReference>